<reference evidence="1 2" key="1">
    <citation type="journal article" date="2018" name="J. Allergy Clin. Immunol.">
        <title>High-quality assembly of Dermatophagoides pteronyssinus genome and transcriptome reveals a wide range of novel allergens.</title>
        <authorList>
            <person name="Liu X.Y."/>
            <person name="Yang K.Y."/>
            <person name="Wang M.Q."/>
            <person name="Kwok J.S."/>
            <person name="Zeng X."/>
            <person name="Yang Z."/>
            <person name="Xiao X.J."/>
            <person name="Lau C.P."/>
            <person name="Li Y."/>
            <person name="Huang Z.M."/>
            <person name="Ba J.G."/>
            <person name="Yim A.K."/>
            <person name="Ouyang C.Y."/>
            <person name="Ngai S.M."/>
            <person name="Chan T.F."/>
            <person name="Leung E.L."/>
            <person name="Liu L."/>
            <person name="Liu Z.G."/>
            <person name="Tsui S.K."/>
        </authorList>
    </citation>
    <scope>NUCLEOTIDE SEQUENCE [LARGE SCALE GENOMIC DNA]</scope>
    <source>
        <strain evidence="1">Derp</strain>
    </source>
</reference>
<dbReference type="EMBL" id="NJHN03000009">
    <property type="protein sequence ID" value="KAH9426488.1"/>
    <property type="molecule type" value="Genomic_DNA"/>
</dbReference>
<evidence type="ECO:0000313" key="1">
    <source>
        <dbReference type="EMBL" id="KAH9426488.1"/>
    </source>
</evidence>
<organism evidence="1 2">
    <name type="scientific">Dermatophagoides pteronyssinus</name>
    <name type="common">European house dust mite</name>
    <dbReference type="NCBI Taxonomy" id="6956"/>
    <lineage>
        <taxon>Eukaryota</taxon>
        <taxon>Metazoa</taxon>
        <taxon>Ecdysozoa</taxon>
        <taxon>Arthropoda</taxon>
        <taxon>Chelicerata</taxon>
        <taxon>Arachnida</taxon>
        <taxon>Acari</taxon>
        <taxon>Acariformes</taxon>
        <taxon>Sarcoptiformes</taxon>
        <taxon>Astigmata</taxon>
        <taxon>Psoroptidia</taxon>
        <taxon>Analgoidea</taxon>
        <taxon>Pyroglyphidae</taxon>
        <taxon>Dermatophagoidinae</taxon>
        <taxon>Dermatophagoides</taxon>
    </lineage>
</organism>
<keyword evidence="2" id="KW-1185">Reference proteome</keyword>
<protein>
    <submittedName>
        <fullName evidence="1">Uncharacterized protein</fullName>
    </submittedName>
</protein>
<comment type="caution">
    <text evidence="1">The sequence shown here is derived from an EMBL/GenBank/DDBJ whole genome shotgun (WGS) entry which is preliminary data.</text>
</comment>
<gene>
    <name evidence="1" type="ORF">DERP_013670</name>
</gene>
<accession>A0ABQ8JV64</accession>
<sequence>MAPKIRRQSIDSRNAPIKPRINIIINADAIIRPIISVRIVSNNVVAAIEELVVVVVVLEPRDDDDGPGTPALTKVVENVNGNFDPSNDVDVCILLLMFSDCVIRINQSINQIDN</sequence>
<reference evidence="1 2" key="2">
    <citation type="journal article" date="2022" name="Mol. Biol. Evol.">
        <title>Comparative Genomics Reveals Insights into the Divergent Evolution of Astigmatic Mites and Household Pest Adaptations.</title>
        <authorList>
            <person name="Xiong Q."/>
            <person name="Wan A.T."/>
            <person name="Liu X."/>
            <person name="Fung C.S."/>
            <person name="Xiao X."/>
            <person name="Malainual N."/>
            <person name="Hou J."/>
            <person name="Wang L."/>
            <person name="Wang M."/>
            <person name="Yang K.Y."/>
            <person name="Cui Y."/>
            <person name="Leung E.L."/>
            <person name="Nong W."/>
            <person name="Shin S.K."/>
            <person name="Au S.W."/>
            <person name="Jeong K.Y."/>
            <person name="Chew F.T."/>
            <person name="Hui J.H."/>
            <person name="Leung T.F."/>
            <person name="Tungtrongchitr A."/>
            <person name="Zhong N."/>
            <person name="Liu Z."/>
            <person name="Tsui S.K."/>
        </authorList>
    </citation>
    <scope>NUCLEOTIDE SEQUENCE [LARGE SCALE GENOMIC DNA]</scope>
    <source>
        <strain evidence="1">Derp</strain>
    </source>
</reference>
<evidence type="ECO:0000313" key="2">
    <source>
        <dbReference type="Proteomes" id="UP000887458"/>
    </source>
</evidence>
<name>A0ABQ8JV64_DERPT</name>
<proteinExistence type="predicted"/>
<dbReference type="Proteomes" id="UP000887458">
    <property type="component" value="Unassembled WGS sequence"/>
</dbReference>